<name>A0ABR4CD87_9HELO</name>
<reference evidence="3 4" key="1">
    <citation type="journal article" date="2024" name="Commun. Biol.">
        <title>Comparative genomic analysis of thermophilic fungi reveals convergent evolutionary adaptations and gene losses.</title>
        <authorList>
            <person name="Steindorff A.S."/>
            <person name="Aguilar-Pontes M.V."/>
            <person name="Robinson A.J."/>
            <person name="Andreopoulos B."/>
            <person name="LaButti K."/>
            <person name="Kuo A."/>
            <person name="Mondo S."/>
            <person name="Riley R."/>
            <person name="Otillar R."/>
            <person name="Haridas S."/>
            <person name="Lipzen A."/>
            <person name="Grimwood J."/>
            <person name="Schmutz J."/>
            <person name="Clum A."/>
            <person name="Reid I.D."/>
            <person name="Moisan M.C."/>
            <person name="Butler G."/>
            <person name="Nguyen T.T.M."/>
            <person name="Dewar K."/>
            <person name="Conant G."/>
            <person name="Drula E."/>
            <person name="Henrissat B."/>
            <person name="Hansel C."/>
            <person name="Singer S."/>
            <person name="Hutchinson M.I."/>
            <person name="de Vries R.P."/>
            <person name="Natvig D.O."/>
            <person name="Powell A.J."/>
            <person name="Tsang A."/>
            <person name="Grigoriev I.V."/>
        </authorList>
    </citation>
    <scope>NUCLEOTIDE SEQUENCE [LARGE SCALE GENOMIC DNA]</scope>
    <source>
        <strain evidence="3 4">CBS 494.80</strain>
    </source>
</reference>
<accession>A0ABR4CD87</accession>
<proteinExistence type="inferred from homology"/>
<comment type="similarity">
    <text evidence="1">Belongs to the peptidase S12 family.</text>
</comment>
<sequence length="507" mass="55363">MTSVMPIDGSDLFDRLETLIKSQSGDTQTINQIIADLGASVVSLGVLNDGHISTKVFGGGSSSSTGDSSSKQTSSAYDKDTLFQACSISKPISALAVIKLCQEGILDLDAPISQYLSPEQLSWMSTPKTQHLVSEITLRNLLSHTSGLSCHGFDGYADHKGDIPSLEQTLRGEAPANNEPVKLSTFPGQKYEYSGGGYQVIQLILETQLKKPFPKIMKELILDPLGMDSSTYEFIGSEELNYAPVYLTGRQKAYVEYHLMPESAAAGLWTTPEDLLKVIHAVQCSLSSGDILERKWAEIMVTEIEDNEMALGWMKKKDTVVFAHWGYNSPGYISYFAGFLGAGTPASTDEIVGGGTEEGKDVKLCGVAIMTNSALGVPLMKKIVQAVSYLMGWPSLYQKFDLGFGDRSRVVDGRAREWCGRWRKEKGVREWVIDEGDEGGLILCCGELPAVELITAAVQPKMCKEGRTINLVADGLEIMLRLMWKDGKKVVELWLKGGVGGFLERVQ</sequence>
<dbReference type="EMBL" id="JAZHXI010000009">
    <property type="protein sequence ID" value="KAL2067910.1"/>
    <property type="molecule type" value="Genomic_DNA"/>
</dbReference>
<dbReference type="Proteomes" id="UP001595075">
    <property type="component" value="Unassembled WGS sequence"/>
</dbReference>
<evidence type="ECO:0000313" key="4">
    <source>
        <dbReference type="Proteomes" id="UP001595075"/>
    </source>
</evidence>
<evidence type="ECO:0000259" key="2">
    <source>
        <dbReference type="Pfam" id="PF00144"/>
    </source>
</evidence>
<dbReference type="InterPro" id="IPR012338">
    <property type="entry name" value="Beta-lactam/transpept-like"/>
</dbReference>
<organism evidence="3 4">
    <name type="scientific">Oculimacula yallundae</name>
    <dbReference type="NCBI Taxonomy" id="86028"/>
    <lineage>
        <taxon>Eukaryota</taxon>
        <taxon>Fungi</taxon>
        <taxon>Dikarya</taxon>
        <taxon>Ascomycota</taxon>
        <taxon>Pezizomycotina</taxon>
        <taxon>Leotiomycetes</taxon>
        <taxon>Helotiales</taxon>
        <taxon>Ploettnerulaceae</taxon>
        <taxon>Oculimacula</taxon>
    </lineage>
</organism>
<protein>
    <recommendedName>
        <fullName evidence="2">Beta-lactamase-related domain-containing protein</fullName>
    </recommendedName>
</protein>
<comment type="caution">
    <text evidence="3">The sequence shown here is derived from an EMBL/GenBank/DDBJ whole genome shotgun (WGS) entry which is preliminary data.</text>
</comment>
<evidence type="ECO:0000256" key="1">
    <source>
        <dbReference type="ARBA" id="ARBA00038215"/>
    </source>
</evidence>
<feature type="domain" description="Beta-lactamase-related" evidence="2">
    <location>
        <begin position="31"/>
        <end position="337"/>
    </location>
</feature>
<dbReference type="InterPro" id="IPR001466">
    <property type="entry name" value="Beta-lactam-related"/>
</dbReference>
<keyword evidence="4" id="KW-1185">Reference proteome</keyword>
<dbReference type="InterPro" id="IPR050491">
    <property type="entry name" value="AmpC-like"/>
</dbReference>
<dbReference type="Pfam" id="PF00144">
    <property type="entry name" value="Beta-lactamase"/>
    <property type="match status" value="1"/>
</dbReference>
<dbReference type="PANTHER" id="PTHR46825">
    <property type="entry name" value="D-ALANYL-D-ALANINE-CARBOXYPEPTIDASE/ENDOPEPTIDASE AMPH"/>
    <property type="match status" value="1"/>
</dbReference>
<dbReference type="PANTHER" id="PTHR46825:SF12">
    <property type="entry name" value="PENICILLIN-BINDING PROTEIN 4"/>
    <property type="match status" value="1"/>
</dbReference>
<dbReference type="Gene3D" id="3.40.710.10">
    <property type="entry name" value="DD-peptidase/beta-lactamase superfamily"/>
    <property type="match status" value="1"/>
</dbReference>
<evidence type="ECO:0000313" key="3">
    <source>
        <dbReference type="EMBL" id="KAL2067910.1"/>
    </source>
</evidence>
<dbReference type="SUPFAM" id="SSF56601">
    <property type="entry name" value="beta-lactamase/transpeptidase-like"/>
    <property type="match status" value="1"/>
</dbReference>
<gene>
    <name evidence="3" type="ORF">VTL71DRAFT_16008</name>
</gene>